<dbReference type="PANTHER" id="PTHR11062">
    <property type="entry name" value="EXOSTOSIN HEPARAN SULFATE GLYCOSYLTRANSFERASE -RELATED"/>
    <property type="match status" value="1"/>
</dbReference>
<evidence type="ECO:0000313" key="10">
    <source>
        <dbReference type="Proteomes" id="UP001634007"/>
    </source>
</evidence>
<keyword evidence="4" id="KW-0735">Signal-anchor</keyword>
<evidence type="ECO:0000256" key="6">
    <source>
        <dbReference type="SAM" id="MobiDB-lite"/>
    </source>
</evidence>
<feature type="domain" description="Exostosin GT47" evidence="8">
    <location>
        <begin position="147"/>
        <end position="483"/>
    </location>
</feature>
<feature type="region of interest" description="Disordered" evidence="6">
    <location>
        <begin position="540"/>
        <end position="565"/>
    </location>
</feature>
<protein>
    <recommendedName>
        <fullName evidence="8">Exostosin GT47 domain-containing protein</fullName>
    </recommendedName>
</protein>
<keyword evidence="10" id="KW-1185">Reference proteome</keyword>
<evidence type="ECO:0000256" key="3">
    <source>
        <dbReference type="ARBA" id="ARBA00022676"/>
    </source>
</evidence>
<dbReference type="InterPro" id="IPR004263">
    <property type="entry name" value="Exostosin"/>
</dbReference>
<organism evidence="9 10">
    <name type="scientific">Eucalyptus globulus</name>
    <name type="common">Tasmanian blue gum</name>
    <dbReference type="NCBI Taxonomy" id="34317"/>
    <lineage>
        <taxon>Eukaryota</taxon>
        <taxon>Viridiplantae</taxon>
        <taxon>Streptophyta</taxon>
        <taxon>Embryophyta</taxon>
        <taxon>Tracheophyta</taxon>
        <taxon>Spermatophyta</taxon>
        <taxon>Magnoliopsida</taxon>
        <taxon>eudicotyledons</taxon>
        <taxon>Gunneridae</taxon>
        <taxon>Pentapetalae</taxon>
        <taxon>rosids</taxon>
        <taxon>malvids</taxon>
        <taxon>Myrtales</taxon>
        <taxon>Myrtaceae</taxon>
        <taxon>Myrtoideae</taxon>
        <taxon>Eucalypteae</taxon>
        <taxon>Eucalyptus</taxon>
    </lineage>
</organism>
<feature type="compositionally biased region" description="Polar residues" evidence="6">
    <location>
        <begin position="549"/>
        <end position="559"/>
    </location>
</feature>
<sequence length="565" mass="63959">MEKSVRRSCYKPCQVTSLVTLLCFAFLCLDYLTFHGDRDGFYLRINYHGRPTSAETKQNGMQSSDSLRPVANVDDHGVSATSNSSSARTGGSDKPDEVEESLNGTNESDAGSAPRGDKESAEYVPVQVLGKGDRDMTHPNKESADPCSGRYIYVHDLPSRFNDEILKNCTSLIKWFDMCPSMVNEGLGPRIDDSRGVLSHGNWFATNQFLLEVVFRNRMRQYECLTNDSSLASAVFVPFYAGLDVGRHLWNFSTSVRDSLAQDLTNWLADRPEWNKMWGRDHFLVGGRIAWDFRRQSNDVSDWGNNLMFLPESKNMTMLSIESSSWNNDIAIPYPTYFHPSSEAQVLEWQNKVRTHERRYLFSFAGAPRPSLEDSIRSDLINQCKASNGTCALLNCGYVVNKCDDPVEVMNVFESSDFCLQPPGDSFTRRSTFDSILAGCIPVFFHPGSAYVQYIWHLPENSSKYSVFIPEDKVKRGHINIKQVLSRISRDAVLSMREEVVQLIPRIVYADPRSRDHKFQDSFDTAVKGVLKRIESIRRRVSDGKDPSSGFSDQNSTKFNMPRTA</sequence>
<name>A0ABD3JE52_EUCGL</name>
<evidence type="ECO:0000313" key="9">
    <source>
        <dbReference type="EMBL" id="KAL3724494.1"/>
    </source>
</evidence>
<dbReference type="Pfam" id="PF03016">
    <property type="entry name" value="Exostosin_GT47"/>
    <property type="match status" value="1"/>
</dbReference>
<feature type="compositionally biased region" description="Polar residues" evidence="6">
    <location>
        <begin position="79"/>
        <end position="89"/>
    </location>
</feature>
<evidence type="ECO:0000256" key="1">
    <source>
        <dbReference type="ARBA" id="ARBA00004323"/>
    </source>
</evidence>
<feature type="transmembrane region" description="Helical" evidence="7">
    <location>
        <begin position="12"/>
        <end position="34"/>
    </location>
</feature>
<evidence type="ECO:0000256" key="5">
    <source>
        <dbReference type="ARBA" id="ARBA00023034"/>
    </source>
</evidence>
<keyword evidence="3" id="KW-0328">Glycosyltransferase</keyword>
<gene>
    <name evidence="9" type="ORF">ACJRO7_029637</name>
</gene>
<feature type="region of interest" description="Disordered" evidence="6">
    <location>
        <begin position="51"/>
        <end position="122"/>
    </location>
</feature>
<evidence type="ECO:0000259" key="8">
    <source>
        <dbReference type="Pfam" id="PF03016"/>
    </source>
</evidence>
<dbReference type="GO" id="GO:0000139">
    <property type="term" value="C:Golgi membrane"/>
    <property type="evidence" value="ECO:0007669"/>
    <property type="project" value="UniProtKB-SubCell"/>
</dbReference>
<accession>A0ABD3JE52</accession>
<dbReference type="InterPro" id="IPR040911">
    <property type="entry name" value="Exostosin_GT47"/>
</dbReference>
<dbReference type="GO" id="GO:0016757">
    <property type="term" value="F:glycosyltransferase activity"/>
    <property type="evidence" value="ECO:0007669"/>
    <property type="project" value="UniProtKB-KW"/>
</dbReference>
<evidence type="ECO:0000256" key="7">
    <source>
        <dbReference type="SAM" id="Phobius"/>
    </source>
</evidence>
<proteinExistence type="inferred from homology"/>
<feature type="compositionally biased region" description="Polar residues" evidence="6">
    <location>
        <begin position="53"/>
        <end position="66"/>
    </location>
</feature>
<evidence type="ECO:0000256" key="4">
    <source>
        <dbReference type="ARBA" id="ARBA00022968"/>
    </source>
</evidence>
<keyword evidence="7" id="KW-1133">Transmembrane helix</keyword>
<reference evidence="9 10" key="1">
    <citation type="submission" date="2024-11" db="EMBL/GenBank/DDBJ databases">
        <title>Chromosome-level genome assembly of Eucalyptus globulus Labill. provides insights into its genome evolution.</title>
        <authorList>
            <person name="Li X."/>
        </authorList>
    </citation>
    <scope>NUCLEOTIDE SEQUENCE [LARGE SCALE GENOMIC DNA]</scope>
    <source>
        <strain evidence="9">CL2024</strain>
        <tissue evidence="9">Fresh tender leaves</tissue>
    </source>
</reference>
<keyword evidence="5" id="KW-0333">Golgi apparatus</keyword>
<dbReference type="PANTHER" id="PTHR11062:SF204">
    <property type="entry name" value="XYLOGLUCAN GALACTOSYLTRANSFERASE GT15-RELATED"/>
    <property type="match status" value="1"/>
</dbReference>
<comment type="subcellular location">
    <subcellularLocation>
        <location evidence="1">Golgi apparatus membrane</location>
        <topology evidence="1">Single-pass type II membrane protein</topology>
    </subcellularLocation>
</comment>
<comment type="caution">
    <text evidence="9">The sequence shown here is derived from an EMBL/GenBank/DDBJ whole genome shotgun (WGS) entry which is preliminary data.</text>
</comment>
<dbReference type="Proteomes" id="UP001634007">
    <property type="component" value="Unassembled WGS sequence"/>
</dbReference>
<dbReference type="EMBL" id="JBJKBG010000008">
    <property type="protein sequence ID" value="KAL3724494.1"/>
    <property type="molecule type" value="Genomic_DNA"/>
</dbReference>
<comment type="similarity">
    <text evidence="2">Belongs to the glycosyltransferase 47 family.</text>
</comment>
<keyword evidence="7" id="KW-0812">Transmembrane</keyword>
<dbReference type="AlphaFoldDB" id="A0ABD3JE52"/>
<keyword evidence="7" id="KW-0472">Membrane</keyword>
<keyword evidence="3" id="KW-0808">Transferase</keyword>
<evidence type="ECO:0000256" key="2">
    <source>
        <dbReference type="ARBA" id="ARBA00010271"/>
    </source>
</evidence>